<dbReference type="GeneID" id="30180530"/>
<dbReference type="GO" id="GO:0005524">
    <property type="term" value="F:ATP binding"/>
    <property type="evidence" value="ECO:0007669"/>
    <property type="project" value="UniProtKB-KW"/>
</dbReference>
<accession>A0A1E3NLJ9</accession>
<evidence type="ECO:0000256" key="4">
    <source>
        <dbReference type="ARBA" id="ARBA00022694"/>
    </source>
</evidence>
<dbReference type="InterPro" id="IPR036873">
    <property type="entry name" value="Rhodanese-like_dom_sf"/>
</dbReference>
<evidence type="ECO:0000259" key="9">
    <source>
        <dbReference type="PROSITE" id="PS50206"/>
    </source>
</evidence>
<keyword evidence="3" id="KW-0808">Transferase</keyword>
<feature type="domain" description="Rhodanese" evidence="9">
    <location>
        <begin position="294"/>
        <end position="391"/>
    </location>
</feature>
<name>A0A1E3NLJ9_9ASCO</name>
<dbReference type="Pfam" id="PF00581">
    <property type="entry name" value="Rhodanese"/>
    <property type="match status" value="1"/>
</dbReference>
<dbReference type="STRING" id="763406.A0A1E3NLJ9"/>
<keyword evidence="6" id="KW-0547">Nucleotide-binding</keyword>
<keyword evidence="8" id="KW-0067">ATP-binding</keyword>
<dbReference type="GO" id="GO:0005829">
    <property type="term" value="C:cytosol"/>
    <property type="evidence" value="ECO:0007669"/>
    <property type="project" value="UniProtKB-SubCell"/>
</dbReference>
<reference evidence="10 11" key="1">
    <citation type="journal article" date="2016" name="Proc. Natl. Acad. Sci. U.S.A.">
        <title>Comparative genomics of biotechnologically important yeasts.</title>
        <authorList>
            <person name="Riley R."/>
            <person name="Haridas S."/>
            <person name="Wolfe K.H."/>
            <person name="Lopes M.R."/>
            <person name="Hittinger C.T."/>
            <person name="Goeker M."/>
            <person name="Salamov A.A."/>
            <person name="Wisecaver J.H."/>
            <person name="Long T.M."/>
            <person name="Calvey C.H."/>
            <person name="Aerts A.L."/>
            <person name="Barry K.W."/>
            <person name="Choi C."/>
            <person name="Clum A."/>
            <person name="Coughlan A.Y."/>
            <person name="Deshpande S."/>
            <person name="Douglass A.P."/>
            <person name="Hanson S.J."/>
            <person name="Klenk H.-P."/>
            <person name="LaButti K.M."/>
            <person name="Lapidus A."/>
            <person name="Lindquist E.A."/>
            <person name="Lipzen A.M."/>
            <person name="Meier-Kolthoff J.P."/>
            <person name="Ohm R.A."/>
            <person name="Otillar R.P."/>
            <person name="Pangilinan J.L."/>
            <person name="Peng Y."/>
            <person name="Rokas A."/>
            <person name="Rosa C.A."/>
            <person name="Scheuner C."/>
            <person name="Sibirny A.A."/>
            <person name="Slot J.C."/>
            <person name="Stielow J.B."/>
            <person name="Sun H."/>
            <person name="Kurtzman C.P."/>
            <person name="Blackwell M."/>
            <person name="Grigoriev I.V."/>
            <person name="Jeffries T.W."/>
        </authorList>
    </citation>
    <scope>NUCLEOTIDE SEQUENCE [LARGE SCALE GENOMIC DNA]</scope>
    <source>
        <strain evidence="10 11">NRRL Y-2026</strain>
    </source>
</reference>
<dbReference type="CDD" id="cd00757">
    <property type="entry name" value="ThiF_MoeB_HesA_family"/>
    <property type="match status" value="1"/>
</dbReference>
<dbReference type="GO" id="GO:0042292">
    <property type="term" value="F:URM1 activating enzyme activity"/>
    <property type="evidence" value="ECO:0007669"/>
    <property type="project" value="TreeGrafter"/>
</dbReference>
<dbReference type="RefSeq" id="XP_019018135.1">
    <property type="nucleotide sequence ID" value="XM_019163843.1"/>
</dbReference>
<evidence type="ECO:0000313" key="11">
    <source>
        <dbReference type="Proteomes" id="UP000094455"/>
    </source>
</evidence>
<dbReference type="EMBL" id="KV454002">
    <property type="protein sequence ID" value="ODQ47022.1"/>
    <property type="molecule type" value="Genomic_DNA"/>
</dbReference>
<dbReference type="GO" id="GO:0032447">
    <property type="term" value="P:protein urmylation"/>
    <property type="evidence" value="ECO:0007669"/>
    <property type="project" value="TreeGrafter"/>
</dbReference>
<organism evidence="10 11">
    <name type="scientific">Pichia membranifaciens NRRL Y-2026</name>
    <dbReference type="NCBI Taxonomy" id="763406"/>
    <lineage>
        <taxon>Eukaryota</taxon>
        <taxon>Fungi</taxon>
        <taxon>Dikarya</taxon>
        <taxon>Ascomycota</taxon>
        <taxon>Saccharomycotina</taxon>
        <taxon>Pichiomycetes</taxon>
        <taxon>Pichiales</taxon>
        <taxon>Pichiaceae</taxon>
        <taxon>Pichia</taxon>
    </lineage>
</organism>
<dbReference type="GO" id="GO:0016779">
    <property type="term" value="F:nucleotidyltransferase activity"/>
    <property type="evidence" value="ECO:0007669"/>
    <property type="project" value="UniProtKB-KW"/>
</dbReference>
<dbReference type="PANTHER" id="PTHR10953:SF102">
    <property type="entry name" value="ADENYLYLTRANSFERASE AND SULFURTRANSFERASE MOCS3"/>
    <property type="match status" value="1"/>
</dbReference>
<comment type="subcellular location">
    <subcellularLocation>
        <location evidence="1">Cytoplasm</location>
        <location evidence="1">Cytosol</location>
    </subcellularLocation>
</comment>
<evidence type="ECO:0000256" key="8">
    <source>
        <dbReference type="ARBA" id="ARBA00022840"/>
    </source>
</evidence>
<dbReference type="GO" id="GO:0004792">
    <property type="term" value="F:thiosulfate-cyanide sulfurtransferase activity"/>
    <property type="evidence" value="ECO:0007669"/>
    <property type="project" value="TreeGrafter"/>
</dbReference>
<dbReference type="OrthoDB" id="10261062at2759"/>
<keyword evidence="11" id="KW-1185">Reference proteome</keyword>
<evidence type="ECO:0000256" key="2">
    <source>
        <dbReference type="ARBA" id="ARBA00022490"/>
    </source>
</evidence>
<evidence type="ECO:0000256" key="3">
    <source>
        <dbReference type="ARBA" id="ARBA00022679"/>
    </source>
</evidence>
<dbReference type="SUPFAM" id="SSF69572">
    <property type="entry name" value="Activating enzymes of the ubiquitin-like proteins"/>
    <property type="match status" value="1"/>
</dbReference>
<keyword evidence="5" id="KW-0548">Nucleotidyltransferase</keyword>
<dbReference type="InterPro" id="IPR000594">
    <property type="entry name" value="ThiF_NAD_FAD-bd"/>
</dbReference>
<gene>
    <name evidence="10" type="ORF">PICMEDRAFT_71149</name>
</gene>
<dbReference type="InterPro" id="IPR035985">
    <property type="entry name" value="Ubiquitin-activating_enz"/>
</dbReference>
<dbReference type="PANTHER" id="PTHR10953">
    <property type="entry name" value="UBIQUITIN-ACTIVATING ENZYME E1"/>
    <property type="match status" value="1"/>
</dbReference>
<evidence type="ECO:0000256" key="6">
    <source>
        <dbReference type="ARBA" id="ARBA00022741"/>
    </source>
</evidence>
<dbReference type="FunFam" id="3.40.50.720:FF:000033">
    <property type="entry name" value="Adenylyltransferase and sulfurtransferase MOCS3"/>
    <property type="match status" value="1"/>
</dbReference>
<protein>
    <recommendedName>
        <fullName evidence="9">Rhodanese domain-containing protein</fullName>
    </recommendedName>
</protein>
<dbReference type="PROSITE" id="PS50206">
    <property type="entry name" value="RHODANESE_3"/>
    <property type="match status" value="1"/>
</dbReference>
<keyword evidence="7" id="KW-0833">Ubl conjugation pathway</keyword>
<dbReference type="InterPro" id="IPR045886">
    <property type="entry name" value="ThiF/MoeB/HesA"/>
</dbReference>
<dbReference type="SMART" id="SM00450">
    <property type="entry name" value="RHOD"/>
    <property type="match status" value="1"/>
</dbReference>
<keyword evidence="4" id="KW-0819">tRNA processing</keyword>
<dbReference type="InterPro" id="IPR001763">
    <property type="entry name" value="Rhodanese-like_dom"/>
</dbReference>
<dbReference type="Gene3D" id="3.40.250.10">
    <property type="entry name" value="Rhodanese-like domain"/>
    <property type="match status" value="1"/>
</dbReference>
<evidence type="ECO:0000256" key="7">
    <source>
        <dbReference type="ARBA" id="ARBA00022786"/>
    </source>
</evidence>
<sequence length="392" mass="43820">MSLDEDEYSRYGRQMQVPAFNALNGQIGLKQSKILVVGCGGLGSSALLYLAASGVGCIGVLDHDRVELSNLHRQIIHETSTIGMLKTESACQRIKALNQNITVNIHSLFLSNQNAYNIFQKYDLILDCTDNPITKYLISDTCVASKKPLVSASSVKTDGQLMILNYQNGPCYRCIHPKPTKPENIATCSDDGVIGPCVGLVGTLMSIESIKILTNYYNEETNPFKPIMLMYSGYMANDGQMLKSFKMRGKMLNCLCGKMNKEMIQNINYTQFCGKIDYDVLNNTHSIDFAKLSALENPVMVDVRPKEQFAISNLGDQENFKVINIPYTSLIRLDDESLEELLPKDSPIVAVCKMGNDSRLSTKYLLDKGFEVYDLKGGLNEYSKTHDFHVYW</sequence>
<evidence type="ECO:0000313" key="10">
    <source>
        <dbReference type="EMBL" id="ODQ47022.1"/>
    </source>
</evidence>
<dbReference type="Proteomes" id="UP000094455">
    <property type="component" value="Unassembled WGS sequence"/>
</dbReference>
<evidence type="ECO:0000256" key="1">
    <source>
        <dbReference type="ARBA" id="ARBA00004514"/>
    </source>
</evidence>
<proteinExistence type="predicted"/>
<keyword evidence="2" id="KW-0963">Cytoplasm</keyword>
<dbReference type="GO" id="GO:0002143">
    <property type="term" value="P:tRNA wobble position uridine thiolation"/>
    <property type="evidence" value="ECO:0007669"/>
    <property type="project" value="TreeGrafter"/>
</dbReference>
<dbReference type="Gene3D" id="3.40.50.720">
    <property type="entry name" value="NAD(P)-binding Rossmann-like Domain"/>
    <property type="match status" value="1"/>
</dbReference>
<evidence type="ECO:0000256" key="5">
    <source>
        <dbReference type="ARBA" id="ARBA00022695"/>
    </source>
</evidence>
<dbReference type="Pfam" id="PF00899">
    <property type="entry name" value="ThiF"/>
    <property type="match status" value="1"/>
</dbReference>
<dbReference type="AlphaFoldDB" id="A0A1E3NLJ9"/>